<dbReference type="PROSITE" id="PS50104">
    <property type="entry name" value="TIR"/>
    <property type="match status" value="1"/>
</dbReference>
<dbReference type="Proteomes" id="UP000596742">
    <property type="component" value="Unassembled WGS sequence"/>
</dbReference>
<evidence type="ECO:0000256" key="10">
    <source>
        <dbReference type="ARBA" id="ARBA00023180"/>
    </source>
</evidence>
<comment type="similarity">
    <text evidence="2">Belongs to the Toll-like receptor family.</text>
</comment>
<name>A0A8B6EKC3_MYTGA</name>
<dbReference type="SMART" id="SM00369">
    <property type="entry name" value="LRR_TYP"/>
    <property type="match status" value="7"/>
</dbReference>
<comment type="subcellular location">
    <subcellularLocation>
        <location evidence="1">Membrane</location>
        <topology evidence="1">Single-pass type I membrane protein</topology>
    </subcellularLocation>
</comment>
<keyword evidence="5" id="KW-0732">Signal</keyword>
<dbReference type="PROSITE" id="PS51450">
    <property type="entry name" value="LRR"/>
    <property type="match status" value="2"/>
</dbReference>
<evidence type="ECO:0000256" key="4">
    <source>
        <dbReference type="ARBA" id="ARBA00022692"/>
    </source>
</evidence>
<dbReference type="Pfam" id="PF13855">
    <property type="entry name" value="LRR_8"/>
    <property type="match status" value="2"/>
</dbReference>
<feature type="domain" description="TIR" evidence="12">
    <location>
        <begin position="535"/>
        <end position="658"/>
    </location>
</feature>
<dbReference type="SUPFAM" id="SSF52058">
    <property type="entry name" value="L domain-like"/>
    <property type="match status" value="2"/>
</dbReference>
<dbReference type="SMART" id="SM00255">
    <property type="entry name" value="TIR"/>
    <property type="match status" value="1"/>
</dbReference>
<keyword evidence="6" id="KW-0677">Repeat</keyword>
<dbReference type="Gene3D" id="3.40.50.10140">
    <property type="entry name" value="Toll/interleukin-1 receptor homology (TIR) domain"/>
    <property type="match status" value="1"/>
</dbReference>
<evidence type="ECO:0000259" key="12">
    <source>
        <dbReference type="PROSITE" id="PS50104"/>
    </source>
</evidence>
<dbReference type="InterPro" id="IPR000157">
    <property type="entry name" value="TIR_dom"/>
</dbReference>
<evidence type="ECO:0000256" key="6">
    <source>
        <dbReference type="ARBA" id="ARBA00022737"/>
    </source>
</evidence>
<evidence type="ECO:0000256" key="1">
    <source>
        <dbReference type="ARBA" id="ARBA00004479"/>
    </source>
</evidence>
<dbReference type="InterPro" id="IPR000483">
    <property type="entry name" value="Cys-rich_flank_reg_C"/>
</dbReference>
<dbReference type="OrthoDB" id="6069546at2759"/>
<dbReference type="InterPro" id="IPR003591">
    <property type="entry name" value="Leu-rich_rpt_typical-subtyp"/>
</dbReference>
<comment type="caution">
    <text evidence="13">The sequence shown here is derived from an EMBL/GenBank/DDBJ whole genome shotgun (WGS) entry which is preliminary data.</text>
</comment>
<dbReference type="GO" id="GO:0007165">
    <property type="term" value="P:signal transduction"/>
    <property type="evidence" value="ECO:0007669"/>
    <property type="project" value="InterPro"/>
</dbReference>
<dbReference type="SUPFAM" id="SSF52200">
    <property type="entry name" value="Toll/Interleukin receptor TIR domain"/>
    <property type="match status" value="1"/>
</dbReference>
<reference evidence="13" key="1">
    <citation type="submission" date="2018-11" db="EMBL/GenBank/DDBJ databases">
        <authorList>
            <person name="Alioto T."/>
            <person name="Alioto T."/>
        </authorList>
    </citation>
    <scope>NUCLEOTIDE SEQUENCE</scope>
</reference>
<dbReference type="AlphaFoldDB" id="A0A8B6EKC3"/>
<accession>A0A8B6EKC3</accession>
<sequence>MQVASRDKIKCPIELCKCTESAAICSGKNLTYIPRFPKDVRSVTFRNGNIGTLSKERNKNLTFNVITELSFINNTIVRLEPDAFSTFIKMNALTISSEPSLSANDVMNALNNMKTTRLKYLKLTDNKWKCLPDNMFKALQANIININLDRNYLQLLNFSWFSNMSGLLILSASFNKLSTIIPDSILSLRRLYLDNNEIIKLPTFCSLNPCLNSALPNLKYLSIRKNKIENVGQFRCLSRLKTLKIDDNWIDRINYNSFTELKELTDLSLEAMGKKLNKIENGSFNIPSLQMISLRNCDFHFQSLSISEQNSMLSSCNDLIFLDISGNFLNSTILHRLLSPLKLLRHINLENTRLGYLPNNVFPELPVIETLIMRMNRIYGWGIDVFDHMPSLQYLDLSHNLIKTIVISSFPTTLLTNLKKINLGKNQFACSCEQIWFVNWIRGTNITVLGYPFRYYCTTPDNFNGVLLKDYKPSFLSCNPIFLVVISISASACLLISIVVTFLKCNINVKNYLYLLKVKQFRRQGYLPILNSDDYEYHAFVVYCDENRIWVHDDFVKKLENEEGFKFCIHHRDFDVGESISGNVDKFLKKSWKVVVIISNAFAKSEWCQWEVDIIQERRRRQGRDALLLVMLENITSKNMTSPLRGQYPAPEVQKRNR</sequence>
<dbReference type="InterPro" id="IPR032675">
    <property type="entry name" value="LRR_dom_sf"/>
</dbReference>
<evidence type="ECO:0000313" key="14">
    <source>
        <dbReference type="Proteomes" id="UP000596742"/>
    </source>
</evidence>
<dbReference type="EMBL" id="UYJE01005188">
    <property type="protein sequence ID" value="VDI34914.1"/>
    <property type="molecule type" value="Genomic_DNA"/>
</dbReference>
<dbReference type="GO" id="GO:0005886">
    <property type="term" value="C:plasma membrane"/>
    <property type="evidence" value="ECO:0007669"/>
    <property type="project" value="TreeGrafter"/>
</dbReference>
<keyword evidence="10" id="KW-0325">Glycoprotein</keyword>
<evidence type="ECO:0000256" key="9">
    <source>
        <dbReference type="ARBA" id="ARBA00023170"/>
    </source>
</evidence>
<dbReference type="PANTHER" id="PTHR24365:SF530">
    <property type="entry name" value="MSTPROX-RELATED"/>
    <property type="match status" value="1"/>
</dbReference>
<keyword evidence="4 11" id="KW-0812">Transmembrane</keyword>
<dbReference type="PANTHER" id="PTHR24365">
    <property type="entry name" value="TOLL-LIKE RECEPTOR"/>
    <property type="match status" value="1"/>
</dbReference>
<evidence type="ECO:0000313" key="13">
    <source>
        <dbReference type="EMBL" id="VDI34914.1"/>
    </source>
</evidence>
<keyword evidence="7 11" id="KW-1133">Transmembrane helix</keyword>
<keyword evidence="8 11" id="KW-0472">Membrane</keyword>
<feature type="transmembrane region" description="Helical" evidence="11">
    <location>
        <begin position="481"/>
        <end position="503"/>
    </location>
</feature>
<gene>
    <name evidence="13" type="ORF">MGAL_10B040371</name>
</gene>
<evidence type="ECO:0000256" key="3">
    <source>
        <dbReference type="ARBA" id="ARBA00022614"/>
    </source>
</evidence>
<evidence type="ECO:0000256" key="5">
    <source>
        <dbReference type="ARBA" id="ARBA00022729"/>
    </source>
</evidence>
<keyword evidence="14" id="KW-1185">Reference proteome</keyword>
<evidence type="ECO:0000256" key="2">
    <source>
        <dbReference type="ARBA" id="ARBA00009634"/>
    </source>
</evidence>
<evidence type="ECO:0000256" key="11">
    <source>
        <dbReference type="SAM" id="Phobius"/>
    </source>
</evidence>
<dbReference type="Pfam" id="PF01582">
    <property type="entry name" value="TIR"/>
    <property type="match status" value="1"/>
</dbReference>
<dbReference type="SMART" id="SM00082">
    <property type="entry name" value="LRRCT"/>
    <property type="match status" value="1"/>
</dbReference>
<dbReference type="Gene3D" id="3.80.10.10">
    <property type="entry name" value="Ribonuclease Inhibitor"/>
    <property type="match status" value="3"/>
</dbReference>
<evidence type="ECO:0000256" key="8">
    <source>
        <dbReference type="ARBA" id="ARBA00023136"/>
    </source>
</evidence>
<dbReference type="InterPro" id="IPR001611">
    <property type="entry name" value="Leu-rich_rpt"/>
</dbReference>
<organism evidence="13 14">
    <name type="scientific">Mytilus galloprovincialis</name>
    <name type="common">Mediterranean mussel</name>
    <dbReference type="NCBI Taxonomy" id="29158"/>
    <lineage>
        <taxon>Eukaryota</taxon>
        <taxon>Metazoa</taxon>
        <taxon>Spiralia</taxon>
        <taxon>Lophotrochozoa</taxon>
        <taxon>Mollusca</taxon>
        <taxon>Bivalvia</taxon>
        <taxon>Autobranchia</taxon>
        <taxon>Pteriomorphia</taxon>
        <taxon>Mytilida</taxon>
        <taxon>Mytiloidea</taxon>
        <taxon>Mytilidae</taxon>
        <taxon>Mytilinae</taxon>
        <taxon>Mytilus</taxon>
    </lineage>
</organism>
<dbReference type="InterPro" id="IPR035897">
    <property type="entry name" value="Toll_tir_struct_dom_sf"/>
</dbReference>
<keyword evidence="9 13" id="KW-0675">Receptor</keyword>
<keyword evidence="3" id="KW-0433">Leucine-rich repeat</keyword>
<dbReference type="GO" id="GO:0038023">
    <property type="term" value="F:signaling receptor activity"/>
    <property type="evidence" value="ECO:0007669"/>
    <property type="project" value="TreeGrafter"/>
</dbReference>
<evidence type="ECO:0000256" key="7">
    <source>
        <dbReference type="ARBA" id="ARBA00022989"/>
    </source>
</evidence>
<proteinExistence type="inferred from homology"/>
<protein>
    <submittedName>
        <fullName evidence="13">Toll-like receptor 13</fullName>
    </submittedName>
</protein>